<name>A0A1Q2MEK2_9BACT</name>
<gene>
    <name evidence="1" type="ORF">SMSP2_01464</name>
</gene>
<evidence type="ECO:0000313" key="1">
    <source>
        <dbReference type="EMBL" id="AQQ71100.1"/>
    </source>
</evidence>
<sequence length="62" mass="7537">MRLPWELVFLDRINMIILNVLILSNKEKKLIHQVPGRKPDTARRITQLSFHNLHSNYYSDYW</sequence>
<dbReference type="KEGG" id="pbas:SMSP2_01464"/>
<dbReference type="AlphaFoldDB" id="A0A1Q2MEK2"/>
<dbReference type="Proteomes" id="UP000188181">
    <property type="component" value="Chromosome"/>
</dbReference>
<accession>A0A1Q2MEK2</accession>
<reference evidence="2" key="1">
    <citation type="submission" date="2017-02" db="EMBL/GenBank/DDBJ databases">
        <title>Comparative genomics and description of representatives of a novel lineage of planctomycetes thriving in anoxic sediments.</title>
        <authorList>
            <person name="Spring S."/>
            <person name="Bunk B."/>
            <person name="Sproer C."/>
        </authorList>
    </citation>
    <scope>NUCLEOTIDE SEQUENCE [LARGE SCALE GENOMIC DNA]</scope>
    <source>
        <strain evidence="2">SM-Chi-D1</strain>
    </source>
</reference>
<keyword evidence="2" id="KW-1185">Reference proteome</keyword>
<protein>
    <submittedName>
        <fullName evidence="1">Uncharacterized protein</fullName>
    </submittedName>
</protein>
<evidence type="ECO:0000313" key="2">
    <source>
        <dbReference type="Proteomes" id="UP000188181"/>
    </source>
</evidence>
<dbReference type="STRING" id="1851148.SMSP2_01464"/>
<proteinExistence type="predicted"/>
<organism evidence="1 2">
    <name type="scientific">Limihaloglobus sulfuriphilus</name>
    <dbReference type="NCBI Taxonomy" id="1851148"/>
    <lineage>
        <taxon>Bacteria</taxon>
        <taxon>Pseudomonadati</taxon>
        <taxon>Planctomycetota</taxon>
        <taxon>Phycisphaerae</taxon>
        <taxon>Sedimentisphaerales</taxon>
        <taxon>Sedimentisphaeraceae</taxon>
        <taxon>Limihaloglobus</taxon>
    </lineage>
</organism>
<dbReference type="EMBL" id="CP019646">
    <property type="protein sequence ID" value="AQQ71100.1"/>
    <property type="molecule type" value="Genomic_DNA"/>
</dbReference>